<dbReference type="GO" id="GO:0003676">
    <property type="term" value="F:nucleic acid binding"/>
    <property type="evidence" value="ECO:0007669"/>
    <property type="project" value="InterPro"/>
</dbReference>
<evidence type="ECO:0000256" key="1">
    <source>
        <dbReference type="PROSITE-ProRule" id="PRU00047"/>
    </source>
</evidence>
<feature type="compositionally biased region" description="Polar residues" evidence="2">
    <location>
        <begin position="1"/>
        <end position="12"/>
    </location>
</feature>
<feature type="domain" description="CCHC-type" evidence="3">
    <location>
        <begin position="24"/>
        <end position="38"/>
    </location>
</feature>
<evidence type="ECO:0000313" key="5">
    <source>
        <dbReference type="Proteomes" id="UP000265703"/>
    </source>
</evidence>
<dbReference type="EMBL" id="QKYT01000723">
    <property type="protein sequence ID" value="RIA81954.1"/>
    <property type="molecule type" value="Genomic_DNA"/>
</dbReference>
<dbReference type="SMART" id="SM00343">
    <property type="entry name" value="ZnF_C2HC"/>
    <property type="match status" value="1"/>
</dbReference>
<evidence type="ECO:0000313" key="4">
    <source>
        <dbReference type="EMBL" id="RIA81954.1"/>
    </source>
</evidence>
<protein>
    <recommendedName>
        <fullName evidence="3">CCHC-type domain-containing protein</fullName>
    </recommendedName>
</protein>
<keyword evidence="1" id="KW-0863">Zinc-finger</keyword>
<feature type="region of interest" description="Disordered" evidence="2">
    <location>
        <begin position="1"/>
        <end position="22"/>
    </location>
</feature>
<reference evidence="4 5" key="1">
    <citation type="submission" date="2018-06" db="EMBL/GenBank/DDBJ databases">
        <title>Comparative genomics reveals the genomic features of Rhizophagus irregularis, R. cerebriforme, R. diaphanum and Gigaspora rosea, and their symbiotic lifestyle signature.</title>
        <authorList>
            <person name="Morin E."/>
            <person name="San Clemente H."/>
            <person name="Chen E.C.H."/>
            <person name="De La Providencia I."/>
            <person name="Hainaut M."/>
            <person name="Kuo A."/>
            <person name="Kohler A."/>
            <person name="Murat C."/>
            <person name="Tang N."/>
            <person name="Roy S."/>
            <person name="Loubradou J."/>
            <person name="Henrissat B."/>
            <person name="Grigoriev I.V."/>
            <person name="Corradi N."/>
            <person name="Roux C."/>
            <person name="Martin F.M."/>
        </authorList>
    </citation>
    <scope>NUCLEOTIDE SEQUENCE [LARGE SCALE GENOMIC DNA]</scope>
    <source>
        <strain evidence="4 5">DAOM 227022</strain>
    </source>
</reference>
<organism evidence="4 5">
    <name type="scientific">Glomus cerebriforme</name>
    <dbReference type="NCBI Taxonomy" id="658196"/>
    <lineage>
        <taxon>Eukaryota</taxon>
        <taxon>Fungi</taxon>
        <taxon>Fungi incertae sedis</taxon>
        <taxon>Mucoromycota</taxon>
        <taxon>Glomeromycotina</taxon>
        <taxon>Glomeromycetes</taxon>
        <taxon>Glomerales</taxon>
        <taxon>Glomeraceae</taxon>
        <taxon>Glomus</taxon>
    </lineage>
</organism>
<keyword evidence="1" id="KW-0479">Metal-binding</keyword>
<gene>
    <name evidence="4" type="ORF">C1645_789248</name>
</gene>
<comment type="caution">
    <text evidence="4">The sequence shown here is derived from an EMBL/GenBank/DDBJ whole genome shotgun (WGS) entry which is preliminary data.</text>
</comment>
<proteinExistence type="predicted"/>
<dbReference type="InterPro" id="IPR001878">
    <property type="entry name" value="Znf_CCHC"/>
</dbReference>
<dbReference type="OrthoDB" id="2385992at2759"/>
<keyword evidence="1" id="KW-0862">Zinc</keyword>
<dbReference type="AlphaFoldDB" id="A0A397SHJ5"/>
<name>A0A397SHJ5_9GLOM</name>
<dbReference type="Proteomes" id="UP000265703">
    <property type="component" value="Unassembled WGS sequence"/>
</dbReference>
<evidence type="ECO:0000256" key="2">
    <source>
        <dbReference type="SAM" id="MobiDB-lite"/>
    </source>
</evidence>
<dbReference type="GO" id="GO:0008270">
    <property type="term" value="F:zinc ion binding"/>
    <property type="evidence" value="ECO:0007669"/>
    <property type="project" value="UniProtKB-KW"/>
</dbReference>
<dbReference type="Pfam" id="PF00098">
    <property type="entry name" value="zf-CCHC"/>
    <property type="match status" value="1"/>
</dbReference>
<keyword evidence="5" id="KW-1185">Reference proteome</keyword>
<dbReference type="Gene3D" id="4.10.60.10">
    <property type="entry name" value="Zinc finger, CCHC-type"/>
    <property type="match status" value="1"/>
</dbReference>
<dbReference type="InterPro" id="IPR036875">
    <property type="entry name" value="Znf_CCHC_sf"/>
</dbReference>
<dbReference type="PROSITE" id="PS50158">
    <property type="entry name" value="ZF_CCHC"/>
    <property type="match status" value="1"/>
</dbReference>
<accession>A0A397SHJ5</accession>
<dbReference type="SUPFAM" id="SSF57756">
    <property type="entry name" value="Retrovirus zinc finger-like domains"/>
    <property type="match status" value="1"/>
</dbReference>
<sequence length="225" mass="26170">MFRRSSNTTNMEQRNDNNKNNKICFNCKRPGHFARDCRALREVKSTIRNSQNTRVTKRTQVFKHKEKKPKKKVAWSEEDETYRQTIVKCAKAFANAEQEVLSIPGTSADEDITYAVSLLNEQNRAETWPERFEPKYDLSLAESPVKEALVAGRILIEFSNLTAKLHQELNYDPYWAINETSRIFSKVRGVEYDGDNLEWYDLGECDNSMEGLYTKKCISMDSNIF</sequence>
<evidence type="ECO:0000259" key="3">
    <source>
        <dbReference type="PROSITE" id="PS50158"/>
    </source>
</evidence>